<dbReference type="eggNOG" id="COG1209">
    <property type="taxonomic scope" value="Bacteria"/>
</dbReference>
<dbReference type="PANTHER" id="PTHR43532:SF1">
    <property type="entry name" value="GLUCOSE-1-PHOSPHATE THYMIDYLYLTRANSFERASE 1"/>
    <property type="match status" value="1"/>
</dbReference>
<dbReference type="Proteomes" id="UP000027982">
    <property type="component" value="Chromosome"/>
</dbReference>
<dbReference type="RefSeq" id="WP_025227194.1">
    <property type="nucleotide sequence ID" value="NZ_CP007139.1"/>
</dbReference>
<evidence type="ECO:0000256" key="10">
    <source>
        <dbReference type="ARBA" id="ARBA00032598"/>
    </source>
</evidence>
<dbReference type="InterPro" id="IPR005835">
    <property type="entry name" value="NTP_transferase_dom"/>
</dbReference>
<proteinExistence type="inferred from homology"/>
<keyword evidence="14" id="KW-1185">Reference proteome</keyword>
<dbReference type="InterPro" id="IPR005907">
    <property type="entry name" value="G1P_thy_trans_s"/>
</dbReference>
<dbReference type="EMBL" id="CP007139">
    <property type="protein sequence ID" value="AIE84159.1"/>
    <property type="molecule type" value="Genomic_DNA"/>
</dbReference>
<name>A0A068NRD7_FIMGI</name>
<evidence type="ECO:0000256" key="8">
    <source>
        <dbReference type="ARBA" id="ARBA00022842"/>
    </source>
</evidence>
<gene>
    <name evidence="13" type="ORF">OP10G_0791</name>
</gene>
<dbReference type="SUPFAM" id="SSF53448">
    <property type="entry name" value="Nucleotide-diphospho-sugar transferases"/>
    <property type="match status" value="1"/>
</dbReference>
<comment type="catalytic activity">
    <reaction evidence="11">
        <text>dTTP + alpha-D-glucose 1-phosphate + H(+) = dTDP-alpha-D-glucose + diphosphate</text>
        <dbReference type="Rhea" id="RHEA:15225"/>
        <dbReference type="ChEBI" id="CHEBI:15378"/>
        <dbReference type="ChEBI" id="CHEBI:33019"/>
        <dbReference type="ChEBI" id="CHEBI:37568"/>
        <dbReference type="ChEBI" id="CHEBI:57477"/>
        <dbReference type="ChEBI" id="CHEBI:58601"/>
        <dbReference type="EC" id="2.7.7.24"/>
    </reaction>
</comment>
<protein>
    <recommendedName>
        <fullName evidence="4">Glucose-1-phosphate thymidylyltransferase</fullName>
        <ecNumber evidence="3">2.7.7.24</ecNumber>
    </recommendedName>
    <alternativeName>
        <fullName evidence="10">dTDP-glucose pyrophosphorylase</fullName>
    </alternativeName>
    <alternativeName>
        <fullName evidence="9">dTDP-glucose synthase</fullName>
    </alternativeName>
</protein>
<keyword evidence="7" id="KW-0479">Metal-binding</keyword>
<evidence type="ECO:0000256" key="1">
    <source>
        <dbReference type="ARBA" id="ARBA00001946"/>
    </source>
</evidence>
<evidence type="ECO:0000256" key="5">
    <source>
        <dbReference type="ARBA" id="ARBA00022679"/>
    </source>
</evidence>
<keyword evidence="5 13" id="KW-0808">Transferase</keyword>
<dbReference type="GO" id="GO:0046872">
    <property type="term" value="F:metal ion binding"/>
    <property type="evidence" value="ECO:0007669"/>
    <property type="project" value="UniProtKB-KW"/>
</dbReference>
<evidence type="ECO:0000256" key="4">
    <source>
        <dbReference type="ARBA" id="ARBA00017654"/>
    </source>
</evidence>
<dbReference type="Gene3D" id="3.90.550.10">
    <property type="entry name" value="Spore Coat Polysaccharide Biosynthesis Protein SpsA, Chain A"/>
    <property type="match status" value="1"/>
</dbReference>
<evidence type="ECO:0000256" key="2">
    <source>
        <dbReference type="ARBA" id="ARBA00010480"/>
    </source>
</evidence>
<dbReference type="PANTHER" id="PTHR43532">
    <property type="entry name" value="GLUCOSE-1-PHOSPHATE THYMIDYLYLTRANSFERASE"/>
    <property type="match status" value="1"/>
</dbReference>
<organism evidence="13 14">
    <name type="scientific">Fimbriimonas ginsengisoli Gsoil 348</name>
    <dbReference type="NCBI Taxonomy" id="661478"/>
    <lineage>
        <taxon>Bacteria</taxon>
        <taxon>Bacillati</taxon>
        <taxon>Armatimonadota</taxon>
        <taxon>Fimbriimonadia</taxon>
        <taxon>Fimbriimonadales</taxon>
        <taxon>Fimbriimonadaceae</taxon>
        <taxon>Fimbriimonas</taxon>
    </lineage>
</organism>
<evidence type="ECO:0000256" key="11">
    <source>
        <dbReference type="ARBA" id="ARBA00049336"/>
    </source>
</evidence>
<comment type="similarity">
    <text evidence="2">Belongs to the glucose-1-phosphate thymidylyltransferase family.</text>
</comment>
<dbReference type="CDD" id="cd04189">
    <property type="entry name" value="G1P_TT_long"/>
    <property type="match status" value="1"/>
</dbReference>
<evidence type="ECO:0000256" key="9">
    <source>
        <dbReference type="ARBA" id="ARBA00032492"/>
    </source>
</evidence>
<dbReference type="InterPro" id="IPR029044">
    <property type="entry name" value="Nucleotide-diphossugar_trans"/>
</dbReference>
<dbReference type="KEGG" id="fgi:OP10G_0791"/>
<dbReference type="OrthoDB" id="9801810at2"/>
<sequence length="311" mass="33353">MKGVILAAGKGTRLYPVTHVIPKPLLPMANRPTLFYAFDRLKEMGVTDICIVVGENEPAMRAALGDGSAQGVHLSYVKQEQPKGLAHAVGFAKEFVAGDPFVLYLGDAVYSEGFERYAKRFVDSGCANLNIVKVVEDPSRFGVANVEGERIVKLVEKPKVPESNLAMAGMYFFGPQIWSVLPDLQPSGRGEYEITDAIQMLIDRGETVLAGVYEGTWFDTGTLDSFLETSAFLIHNGKLVDPTAQVTGKVGDKVVIGAGATVRCESIEDSVVLPGSHVTANGRIHRAVLGGPVSAEGPLENVILHGDWGGR</sequence>
<reference evidence="13 14" key="1">
    <citation type="journal article" date="2014" name="PLoS ONE">
        <title>The first complete genome sequence of the class fimbriimonadia in the phylum armatimonadetes.</title>
        <authorList>
            <person name="Hu Z.Y."/>
            <person name="Wang Y.Z."/>
            <person name="Im W.T."/>
            <person name="Wang S.Y."/>
            <person name="Zhao G.P."/>
            <person name="Zheng H.J."/>
            <person name="Quan Z.X."/>
        </authorList>
    </citation>
    <scope>NUCLEOTIDE SEQUENCE [LARGE SCALE GENOMIC DNA]</scope>
    <source>
        <strain evidence="13">Gsoil 348</strain>
    </source>
</reference>
<evidence type="ECO:0000313" key="14">
    <source>
        <dbReference type="Proteomes" id="UP000027982"/>
    </source>
</evidence>
<evidence type="ECO:0000259" key="12">
    <source>
        <dbReference type="Pfam" id="PF00483"/>
    </source>
</evidence>
<evidence type="ECO:0000256" key="6">
    <source>
        <dbReference type="ARBA" id="ARBA00022695"/>
    </source>
</evidence>
<keyword evidence="8" id="KW-0460">Magnesium</keyword>
<feature type="domain" description="Nucleotidyl transferase" evidence="12">
    <location>
        <begin position="2"/>
        <end position="233"/>
    </location>
</feature>
<dbReference type="EC" id="2.7.7.24" evidence="3"/>
<comment type="cofactor">
    <cofactor evidence="1">
        <name>Mg(2+)</name>
        <dbReference type="ChEBI" id="CHEBI:18420"/>
    </cofactor>
</comment>
<dbReference type="GO" id="GO:0008879">
    <property type="term" value="F:glucose-1-phosphate thymidylyltransferase activity"/>
    <property type="evidence" value="ECO:0007669"/>
    <property type="project" value="UniProtKB-EC"/>
</dbReference>
<dbReference type="AlphaFoldDB" id="A0A068NRD7"/>
<dbReference type="Pfam" id="PF00483">
    <property type="entry name" value="NTP_transferase"/>
    <property type="match status" value="1"/>
</dbReference>
<evidence type="ECO:0000256" key="3">
    <source>
        <dbReference type="ARBA" id="ARBA00012461"/>
    </source>
</evidence>
<evidence type="ECO:0000313" key="13">
    <source>
        <dbReference type="EMBL" id="AIE84159.1"/>
    </source>
</evidence>
<dbReference type="STRING" id="661478.OP10G_0791"/>
<evidence type="ECO:0000256" key="7">
    <source>
        <dbReference type="ARBA" id="ARBA00022723"/>
    </source>
</evidence>
<dbReference type="HOGENOM" id="CLU_029499_0_1_0"/>
<dbReference type="InterPro" id="IPR005908">
    <property type="entry name" value="G1P_thy_trans_l"/>
</dbReference>
<keyword evidence="6" id="KW-0548">Nucleotidyltransferase</keyword>
<accession>A0A068NRD7</accession>